<dbReference type="GO" id="GO:0004316">
    <property type="term" value="F:3-oxoacyl-[acyl-carrier-protein] reductase (NADPH) activity"/>
    <property type="evidence" value="ECO:0007669"/>
    <property type="project" value="UniProtKB-EC"/>
</dbReference>
<keyword evidence="2 3" id="KW-0560">Oxidoreductase</keyword>
<evidence type="ECO:0000256" key="2">
    <source>
        <dbReference type="ARBA" id="ARBA00023002"/>
    </source>
</evidence>
<reference evidence="3 4" key="1">
    <citation type="journal article" date="2020" name="Syst. Appl. Microbiol.">
        <title>Alienimonas chondri sp. nov., a novel planctomycete isolated from the biofilm of the red alga Chondrus crispus.</title>
        <authorList>
            <person name="Vitorino I."/>
            <person name="Albuquerque L."/>
            <person name="Wiegand S."/>
            <person name="Kallscheuer N."/>
            <person name="da Costa M.S."/>
            <person name="Lobo-da-Cunha A."/>
            <person name="Jogler C."/>
            <person name="Lage O.M."/>
        </authorList>
    </citation>
    <scope>NUCLEOTIDE SEQUENCE [LARGE SCALE GENOMIC DNA]</scope>
    <source>
        <strain evidence="3 4">LzC2</strain>
    </source>
</reference>
<dbReference type="Gene3D" id="3.40.50.720">
    <property type="entry name" value="NAD(P)-binding Rossmann-like Domain"/>
    <property type="match status" value="1"/>
</dbReference>
<dbReference type="Proteomes" id="UP000609651">
    <property type="component" value="Unassembled WGS sequence"/>
</dbReference>
<comment type="caution">
    <text evidence="3">The sequence shown here is derived from an EMBL/GenBank/DDBJ whole genome shotgun (WGS) entry which is preliminary data.</text>
</comment>
<dbReference type="PANTHER" id="PTHR43639:SF1">
    <property type="entry name" value="SHORT-CHAIN DEHYDROGENASE_REDUCTASE FAMILY PROTEIN"/>
    <property type="match status" value="1"/>
</dbReference>
<dbReference type="InterPro" id="IPR036291">
    <property type="entry name" value="NAD(P)-bd_dom_sf"/>
</dbReference>
<organism evidence="3 4">
    <name type="scientific">Alienimonas chondri</name>
    <dbReference type="NCBI Taxonomy" id="2681879"/>
    <lineage>
        <taxon>Bacteria</taxon>
        <taxon>Pseudomonadati</taxon>
        <taxon>Planctomycetota</taxon>
        <taxon>Planctomycetia</taxon>
        <taxon>Planctomycetales</taxon>
        <taxon>Planctomycetaceae</taxon>
        <taxon>Alienimonas</taxon>
    </lineage>
</organism>
<dbReference type="SUPFAM" id="SSF51735">
    <property type="entry name" value="NAD(P)-binding Rossmann-fold domains"/>
    <property type="match status" value="1"/>
</dbReference>
<dbReference type="EC" id="1.1.1.100" evidence="3"/>
<dbReference type="InterPro" id="IPR002347">
    <property type="entry name" value="SDR_fam"/>
</dbReference>
<dbReference type="PRINTS" id="PR00081">
    <property type="entry name" value="GDHRDH"/>
</dbReference>
<dbReference type="Pfam" id="PF13561">
    <property type="entry name" value="adh_short_C2"/>
    <property type="match status" value="1"/>
</dbReference>
<dbReference type="EMBL" id="WTPX01000120">
    <property type="protein sequence ID" value="NNJ27088.1"/>
    <property type="molecule type" value="Genomic_DNA"/>
</dbReference>
<evidence type="ECO:0000313" key="3">
    <source>
        <dbReference type="EMBL" id="NNJ27088.1"/>
    </source>
</evidence>
<dbReference type="PANTHER" id="PTHR43639">
    <property type="entry name" value="OXIDOREDUCTASE, SHORT-CHAIN DEHYDROGENASE/REDUCTASE FAMILY (AFU_ORTHOLOGUE AFUA_5G02870)"/>
    <property type="match status" value="1"/>
</dbReference>
<protein>
    <submittedName>
        <fullName evidence="3">3-oxoacyl-[acyl-carrier-protein] reductase FabG</fullName>
        <ecNumber evidence="3">1.1.1.100</ecNumber>
    </submittedName>
</protein>
<proteinExistence type="inferred from homology"/>
<dbReference type="PRINTS" id="PR00080">
    <property type="entry name" value="SDRFAMILY"/>
</dbReference>
<evidence type="ECO:0000256" key="1">
    <source>
        <dbReference type="ARBA" id="ARBA00006484"/>
    </source>
</evidence>
<sequence length="287" mass="30093">MPASICVGSAALKDKFAGQPDLPAVGFTASGGYNGGVKLEGKTAVVTGAAVRLGRAIALDLAEQGANVVVHYGSHADEAAAVVRTIQERMGRHAIAVQADLSDPVRGAAMLFDAVREQFGGADVLVNNAAIYEPGDFGSISEDHWDRHLGLNLKAPFFLAQRFAEQFGRQSADGRTGCIVNILCRRATRPTAEDLPYTAAKAGLAALTKGLALRLAPSIRVNGVAPGEMLPPTGRHDDPVAWAEQTSRHIPLRRVGGADPVASAVRYLCEADFVTGETIHVTGGDHL</sequence>
<gene>
    <name evidence="3" type="primary">fabG_4</name>
    <name evidence="3" type="ORF">LzC2_31850</name>
</gene>
<evidence type="ECO:0000313" key="4">
    <source>
        <dbReference type="Proteomes" id="UP000609651"/>
    </source>
</evidence>
<accession>A0ABX1VG37</accession>
<keyword evidence="4" id="KW-1185">Reference proteome</keyword>
<comment type="similarity">
    <text evidence="1">Belongs to the short-chain dehydrogenases/reductases (SDR) family.</text>
</comment>
<name>A0ABX1VG37_9PLAN</name>